<dbReference type="InterPro" id="IPR015854">
    <property type="entry name" value="ABC_transpr_LolD-like"/>
</dbReference>
<evidence type="ECO:0000313" key="7">
    <source>
        <dbReference type="Proteomes" id="UP000283655"/>
    </source>
</evidence>
<dbReference type="CDD" id="cd03255">
    <property type="entry name" value="ABC_MJ0796_LolCDE_FtsE"/>
    <property type="match status" value="1"/>
</dbReference>
<organism evidence="6 7">
    <name type="scientific">Pectobacterium carotovorum</name>
    <name type="common">Erwinia carotovora</name>
    <dbReference type="NCBI Taxonomy" id="554"/>
    <lineage>
        <taxon>Bacteria</taxon>
        <taxon>Pseudomonadati</taxon>
        <taxon>Pseudomonadota</taxon>
        <taxon>Gammaproteobacteria</taxon>
        <taxon>Enterobacterales</taxon>
        <taxon>Pectobacteriaceae</taxon>
        <taxon>Pectobacterium</taxon>
    </lineage>
</organism>
<dbReference type="InterPro" id="IPR003439">
    <property type="entry name" value="ABC_transporter-like_ATP-bd"/>
</dbReference>
<reference evidence="6 7" key="1">
    <citation type="submission" date="2018-09" db="EMBL/GenBank/DDBJ databases">
        <title>Phylogenetic diversity of Pectobacterium and Dickeya strains causing blackleg disease of potato in Morocco.</title>
        <authorList>
            <person name="Oulghazi S."/>
            <person name="Moumni M."/>
            <person name="Faure D."/>
        </authorList>
    </citation>
    <scope>NUCLEOTIDE SEQUENCE [LARGE SCALE GENOMIC DNA]</scope>
    <source>
        <strain evidence="6 7">S1.15.11.2D</strain>
    </source>
</reference>
<dbReference type="PROSITE" id="PS50893">
    <property type="entry name" value="ABC_TRANSPORTER_2"/>
    <property type="match status" value="1"/>
</dbReference>
<evidence type="ECO:0000256" key="2">
    <source>
        <dbReference type="ARBA" id="ARBA00022741"/>
    </source>
</evidence>
<sequence>MIRIREVSHQYSLGHSTILALKNVSLDIAASEMVAITGPSGSGKSTLLNVLGCLLTPNAGEVFLLEKLTNTLNDYQKSLFRRNNISFIFQSFNLLPVLSVDENVEYPLILQGVRKVERKKRVADIISDVGLMAFRQHRPDQLSGGQRQRVAIARALITEPKYVLADEPTANLDSENSKIILNLIAEMNRIRGTSFIFATHDANVYNFAQRVINMTDGRVI</sequence>
<dbReference type="GO" id="GO:0016887">
    <property type="term" value="F:ATP hydrolysis activity"/>
    <property type="evidence" value="ECO:0007669"/>
    <property type="project" value="InterPro"/>
</dbReference>
<feature type="domain" description="ABC transporter" evidence="5">
    <location>
        <begin position="2"/>
        <end position="220"/>
    </location>
</feature>
<gene>
    <name evidence="6" type="ORF">D5071_09975</name>
</gene>
<keyword evidence="1" id="KW-0813">Transport</keyword>
<dbReference type="GO" id="GO:1902495">
    <property type="term" value="C:transmembrane transporter complex"/>
    <property type="evidence" value="ECO:0007669"/>
    <property type="project" value="UniProtKB-ARBA"/>
</dbReference>
<dbReference type="InterPro" id="IPR017871">
    <property type="entry name" value="ABC_transporter-like_CS"/>
</dbReference>
<evidence type="ECO:0000256" key="1">
    <source>
        <dbReference type="ARBA" id="ARBA00022448"/>
    </source>
</evidence>
<dbReference type="FunFam" id="3.40.50.300:FF:000032">
    <property type="entry name" value="Export ABC transporter ATP-binding protein"/>
    <property type="match status" value="1"/>
</dbReference>
<dbReference type="InterPro" id="IPR003593">
    <property type="entry name" value="AAA+_ATPase"/>
</dbReference>
<proteinExistence type="inferred from homology"/>
<dbReference type="EMBL" id="QZDH01000020">
    <property type="protein sequence ID" value="RJL51733.1"/>
    <property type="molecule type" value="Genomic_DNA"/>
</dbReference>
<name>A0A419AWP5_PECCA</name>
<dbReference type="PANTHER" id="PTHR24220">
    <property type="entry name" value="IMPORT ATP-BINDING PROTEIN"/>
    <property type="match status" value="1"/>
</dbReference>
<dbReference type="Gene3D" id="3.40.50.300">
    <property type="entry name" value="P-loop containing nucleotide triphosphate hydrolases"/>
    <property type="match status" value="1"/>
</dbReference>
<dbReference type="GO" id="GO:0005886">
    <property type="term" value="C:plasma membrane"/>
    <property type="evidence" value="ECO:0007669"/>
    <property type="project" value="TreeGrafter"/>
</dbReference>
<accession>A0A419AWP5</accession>
<evidence type="ECO:0000259" key="5">
    <source>
        <dbReference type="PROSITE" id="PS50893"/>
    </source>
</evidence>
<dbReference type="SUPFAM" id="SSF52540">
    <property type="entry name" value="P-loop containing nucleoside triphosphate hydrolases"/>
    <property type="match status" value="1"/>
</dbReference>
<dbReference type="Proteomes" id="UP000283655">
    <property type="component" value="Unassembled WGS sequence"/>
</dbReference>
<dbReference type="InterPro" id="IPR027417">
    <property type="entry name" value="P-loop_NTPase"/>
</dbReference>
<keyword evidence="3 6" id="KW-0067">ATP-binding</keyword>
<dbReference type="RefSeq" id="WP_039278205.1">
    <property type="nucleotide sequence ID" value="NZ_QZDH01000020.1"/>
</dbReference>
<evidence type="ECO:0000256" key="4">
    <source>
        <dbReference type="ARBA" id="ARBA00038388"/>
    </source>
</evidence>
<evidence type="ECO:0000256" key="3">
    <source>
        <dbReference type="ARBA" id="ARBA00022840"/>
    </source>
</evidence>
<dbReference type="PROSITE" id="PS00211">
    <property type="entry name" value="ABC_TRANSPORTER_1"/>
    <property type="match status" value="1"/>
</dbReference>
<dbReference type="Pfam" id="PF00005">
    <property type="entry name" value="ABC_tran"/>
    <property type="match status" value="1"/>
</dbReference>
<protein>
    <submittedName>
        <fullName evidence="6">ABC transporter ATP-binding protein</fullName>
    </submittedName>
</protein>
<dbReference type="InterPro" id="IPR017911">
    <property type="entry name" value="MacB-like_ATP-bd"/>
</dbReference>
<comment type="caution">
    <text evidence="6">The sequence shown here is derived from an EMBL/GenBank/DDBJ whole genome shotgun (WGS) entry which is preliminary data.</text>
</comment>
<dbReference type="GO" id="GO:0022857">
    <property type="term" value="F:transmembrane transporter activity"/>
    <property type="evidence" value="ECO:0007669"/>
    <property type="project" value="TreeGrafter"/>
</dbReference>
<dbReference type="GO" id="GO:0005524">
    <property type="term" value="F:ATP binding"/>
    <property type="evidence" value="ECO:0007669"/>
    <property type="project" value="UniProtKB-KW"/>
</dbReference>
<dbReference type="AlphaFoldDB" id="A0A419AWP5"/>
<dbReference type="SMART" id="SM00382">
    <property type="entry name" value="AAA"/>
    <property type="match status" value="1"/>
</dbReference>
<keyword evidence="2" id="KW-0547">Nucleotide-binding</keyword>
<evidence type="ECO:0000313" key="6">
    <source>
        <dbReference type="EMBL" id="RJL51733.1"/>
    </source>
</evidence>
<dbReference type="PANTHER" id="PTHR24220:SF86">
    <property type="entry name" value="ABC TRANSPORTER ABCH.1"/>
    <property type="match status" value="1"/>
</dbReference>
<comment type="similarity">
    <text evidence="4">Belongs to the ABC transporter superfamily. Macrolide exporter (TC 3.A.1.122) family.</text>
</comment>